<proteinExistence type="predicted"/>
<organism evidence="1">
    <name type="scientific">Rhizophora mucronata</name>
    <name type="common">Asiatic mangrove</name>
    <dbReference type="NCBI Taxonomy" id="61149"/>
    <lineage>
        <taxon>Eukaryota</taxon>
        <taxon>Viridiplantae</taxon>
        <taxon>Streptophyta</taxon>
        <taxon>Embryophyta</taxon>
        <taxon>Tracheophyta</taxon>
        <taxon>Spermatophyta</taxon>
        <taxon>Magnoliopsida</taxon>
        <taxon>eudicotyledons</taxon>
        <taxon>Gunneridae</taxon>
        <taxon>Pentapetalae</taxon>
        <taxon>rosids</taxon>
        <taxon>fabids</taxon>
        <taxon>Malpighiales</taxon>
        <taxon>Rhizophoraceae</taxon>
        <taxon>Rhizophora</taxon>
    </lineage>
</organism>
<dbReference type="AlphaFoldDB" id="A0A2P2PZT9"/>
<sequence>MSFGWSLLGVISKSKSLGNEPSIEDN</sequence>
<dbReference type="EMBL" id="GGEC01079766">
    <property type="protein sequence ID" value="MBX60250.1"/>
    <property type="molecule type" value="Transcribed_RNA"/>
</dbReference>
<reference evidence="1" key="1">
    <citation type="submission" date="2018-02" db="EMBL/GenBank/DDBJ databases">
        <title>Rhizophora mucronata_Transcriptome.</title>
        <authorList>
            <person name="Meera S.P."/>
            <person name="Sreeshan A."/>
            <person name="Augustine A."/>
        </authorList>
    </citation>
    <scope>NUCLEOTIDE SEQUENCE</scope>
    <source>
        <tissue evidence="1">Leaf</tissue>
    </source>
</reference>
<name>A0A2P2PZT9_RHIMU</name>
<accession>A0A2P2PZT9</accession>
<protein>
    <submittedName>
        <fullName evidence="1">Uncharacterized protein</fullName>
    </submittedName>
</protein>
<evidence type="ECO:0000313" key="1">
    <source>
        <dbReference type="EMBL" id="MBX60250.1"/>
    </source>
</evidence>